<dbReference type="Pfam" id="PF18765">
    <property type="entry name" value="Polbeta"/>
    <property type="match status" value="1"/>
</dbReference>
<name>A0A7L4P9A2_9CREN</name>
<dbReference type="Proteomes" id="UP000554766">
    <property type="component" value="Unassembled WGS sequence"/>
</dbReference>
<accession>A0A7L4P9A2</accession>
<organism evidence="2 3">
    <name type="scientific">Pyrobaculum arsenaticum</name>
    <dbReference type="NCBI Taxonomy" id="121277"/>
    <lineage>
        <taxon>Archaea</taxon>
        <taxon>Thermoproteota</taxon>
        <taxon>Thermoprotei</taxon>
        <taxon>Thermoproteales</taxon>
        <taxon>Thermoproteaceae</taxon>
        <taxon>Pyrobaculum</taxon>
    </lineage>
</organism>
<keyword evidence="3" id="KW-1185">Reference proteome</keyword>
<dbReference type="RefSeq" id="WP_011900510.1">
    <property type="nucleotide sequence ID" value="NZ_JAAVJF010000001.1"/>
</dbReference>
<keyword evidence="2" id="KW-0808">Transferase</keyword>
<dbReference type="EMBL" id="JAAVJF010000001">
    <property type="protein sequence ID" value="NYR14466.1"/>
    <property type="molecule type" value="Genomic_DNA"/>
</dbReference>
<proteinExistence type="predicted"/>
<dbReference type="GO" id="GO:0016740">
    <property type="term" value="F:transferase activity"/>
    <property type="evidence" value="ECO:0007669"/>
    <property type="project" value="UniProtKB-KW"/>
</dbReference>
<feature type="domain" description="Polymerase beta nucleotidyltransferase" evidence="1">
    <location>
        <begin position="14"/>
        <end position="92"/>
    </location>
</feature>
<dbReference type="PANTHER" id="PTHR43852">
    <property type="entry name" value="NUCLEOTIDYLTRANSFERASE"/>
    <property type="match status" value="1"/>
</dbReference>
<dbReference type="PANTHER" id="PTHR43852:SF3">
    <property type="entry name" value="NUCLEOTIDYLTRANSFERASE"/>
    <property type="match status" value="1"/>
</dbReference>
<dbReference type="AlphaFoldDB" id="A0A7L4P9A2"/>
<dbReference type="InterPro" id="IPR052930">
    <property type="entry name" value="TA_antitoxin_MntA"/>
</dbReference>
<dbReference type="CDD" id="cd05403">
    <property type="entry name" value="NT_KNTase_like"/>
    <property type="match status" value="1"/>
</dbReference>
<sequence length="123" mass="13573">MRPVYRIDVETALERIRPILSKRRLAVLFGSALYSQEVHDIDILIDGRDLEEALRLSAELELAIRAPADVVPLELAPPCLVAEALAKGVIITADPDYLDEAAYLAVGQCQDLLLKLREVGIIL</sequence>
<evidence type="ECO:0000313" key="3">
    <source>
        <dbReference type="Proteomes" id="UP000554766"/>
    </source>
</evidence>
<dbReference type="GeneID" id="5054439"/>
<gene>
    <name evidence="2" type="ORF">HC235_00455</name>
</gene>
<evidence type="ECO:0000259" key="1">
    <source>
        <dbReference type="Pfam" id="PF18765"/>
    </source>
</evidence>
<dbReference type="Gene3D" id="3.30.460.10">
    <property type="entry name" value="Beta Polymerase, domain 2"/>
    <property type="match status" value="1"/>
</dbReference>
<reference evidence="2 3" key="1">
    <citation type="journal article" date="2020" name="Nat. Commun.">
        <title>The structures of two archaeal type IV pili illuminate evolutionary relationships.</title>
        <authorList>
            <person name="Wang F."/>
            <person name="Baquero D.P."/>
            <person name="Su Z."/>
            <person name="Beltran L.C."/>
            <person name="Prangishvili D."/>
            <person name="Krupovic M."/>
            <person name="Egelman E.H."/>
        </authorList>
    </citation>
    <scope>NUCLEOTIDE SEQUENCE [LARGE SCALE GENOMIC DNA]</scope>
    <source>
        <strain evidence="2 3">2GA</strain>
    </source>
</reference>
<protein>
    <submittedName>
        <fullName evidence="2">Nucleotidyltransferase domain-containing protein</fullName>
    </submittedName>
</protein>
<dbReference type="InterPro" id="IPR041633">
    <property type="entry name" value="Polbeta"/>
</dbReference>
<comment type="caution">
    <text evidence="2">The sequence shown here is derived from an EMBL/GenBank/DDBJ whole genome shotgun (WGS) entry which is preliminary data.</text>
</comment>
<dbReference type="OMA" id="YLAVGQC"/>
<dbReference type="InterPro" id="IPR043519">
    <property type="entry name" value="NT_sf"/>
</dbReference>
<dbReference type="SUPFAM" id="SSF81301">
    <property type="entry name" value="Nucleotidyltransferase"/>
    <property type="match status" value="1"/>
</dbReference>
<evidence type="ECO:0000313" key="2">
    <source>
        <dbReference type="EMBL" id="NYR14466.1"/>
    </source>
</evidence>